<dbReference type="Proteomes" id="UP000598971">
    <property type="component" value="Unassembled WGS sequence"/>
</dbReference>
<name>A0A8J8JSY1_9BACT</name>
<feature type="binding site" evidence="1">
    <location>
        <position position="93"/>
    </location>
    <ligand>
        <name>Zn(2+)</name>
        <dbReference type="ChEBI" id="CHEBI:29105"/>
        <label>1</label>
    </ligand>
</feature>
<dbReference type="Gene3D" id="3.20.20.140">
    <property type="entry name" value="Metal-dependent hydrolases"/>
    <property type="match status" value="1"/>
</dbReference>
<dbReference type="NCBIfam" id="NF006689">
    <property type="entry name" value="PRK09237.1"/>
    <property type="match status" value="1"/>
</dbReference>
<dbReference type="InterPro" id="IPR020043">
    <property type="entry name" value="Deacetylase_Atu3266-like"/>
</dbReference>
<feature type="binding site" evidence="1">
    <location>
        <position position="95"/>
    </location>
    <ligand>
        <name>Zn(2+)</name>
        <dbReference type="ChEBI" id="CHEBI:29105"/>
        <label>1</label>
    </ligand>
</feature>
<evidence type="ECO:0000313" key="4">
    <source>
        <dbReference type="EMBL" id="NNV54064.1"/>
    </source>
</evidence>
<dbReference type="Gene3D" id="2.30.40.10">
    <property type="entry name" value="Urease, subunit C, domain 1"/>
    <property type="match status" value="1"/>
</dbReference>
<feature type="binding site" evidence="1">
    <location>
        <position position="251"/>
    </location>
    <ligand>
        <name>Zn(2+)</name>
        <dbReference type="ChEBI" id="CHEBI:29105"/>
        <label>2</label>
    </ligand>
</feature>
<sequence length="429" mass="47293">MLYNVKRLNRNAAKAICFLLGVLFFFTGHAQQIDILLKGGHVIDPKNKIDTEMDIAIMNGKIWQVAKDIPVTNVKQVIDVSGLIVTPGIIDMHVHVFDGKDLNAYIANAPTSLPPDGFTFRAGVTTVVDAGSSGWRNFRKFKEQTIDKSQTRVLALLNIVGNGMVGRFEEQDTADMNPQQTAYMIKKLFPDIIVGIKAAHYWGGFTQVDRAVQAGNMANVPVMVDFGEHQPPNSIEALFMQRLRPGDIFTHTFSYGPTVRETIVDDSGKVKPFVFAAQQRGIVFDVGHGGGAFSWRQAIPAMQQGFKPNVISTDLHAESMNSGMKDMSNVMSKFLNMGMSLPDVILRATWNPANVIKRPDLGNLSVGADADVTVFNVRKGNFGFLDIRKTVLKGTQKLEAELTIRAGKIVWDLNGLSAPGWEVEMKNKK</sequence>
<dbReference type="InterPro" id="IPR032466">
    <property type="entry name" value="Metal_Hydrolase"/>
</dbReference>
<organism evidence="4 5">
    <name type="scientific">Limnovirga soli</name>
    <dbReference type="NCBI Taxonomy" id="2656915"/>
    <lineage>
        <taxon>Bacteria</taxon>
        <taxon>Pseudomonadati</taxon>
        <taxon>Bacteroidota</taxon>
        <taxon>Chitinophagia</taxon>
        <taxon>Chitinophagales</taxon>
        <taxon>Chitinophagaceae</taxon>
        <taxon>Limnovirga</taxon>
    </lineage>
</organism>
<feature type="binding site" description="via carbamate group" evidence="1">
    <location>
        <position position="197"/>
    </location>
    <ligand>
        <name>Zn(2+)</name>
        <dbReference type="ChEBI" id="CHEBI:29105"/>
        <label>1</label>
    </ligand>
</feature>
<dbReference type="SUPFAM" id="SSF51338">
    <property type="entry name" value="Composite domain of metallo-dependent hydrolases"/>
    <property type="match status" value="1"/>
</dbReference>
<proteinExistence type="predicted"/>
<dbReference type="GO" id="GO:0016810">
    <property type="term" value="F:hydrolase activity, acting on carbon-nitrogen (but not peptide) bonds"/>
    <property type="evidence" value="ECO:0007669"/>
    <property type="project" value="InterPro"/>
</dbReference>
<dbReference type="EMBL" id="WHPF01000001">
    <property type="protein sequence ID" value="NNV54064.1"/>
    <property type="molecule type" value="Genomic_DNA"/>
</dbReference>
<keyword evidence="5" id="KW-1185">Reference proteome</keyword>
<dbReference type="SUPFAM" id="SSF51556">
    <property type="entry name" value="Metallo-dependent hydrolases"/>
    <property type="match status" value="1"/>
</dbReference>
<protein>
    <submittedName>
        <fullName evidence="4">Amidohydrolase/deacetylase family metallohydrolase</fullName>
    </submittedName>
</protein>
<gene>
    <name evidence="4" type="ORF">GD597_01245</name>
</gene>
<dbReference type="PIRSF" id="PIRSF039004">
    <property type="entry name" value="ADE_EF_0837"/>
    <property type="match status" value="1"/>
</dbReference>
<evidence type="ECO:0000256" key="1">
    <source>
        <dbReference type="PIRSR" id="PIRSR039004-1"/>
    </source>
</evidence>
<evidence type="ECO:0000256" key="2">
    <source>
        <dbReference type="PIRSR" id="PIRSR039004-2"/>
    </source>
</evidence>
<dbReference type="InterPro" id="IPR006680">
    <property type="entry name" value="Amidohydro-rel"/>
</dbReference>
<keyword evidence="1" id="KW-0862">Zinc</keyword>
<dbReference type="Pfam" id="PF01979">
    <property type="entry name" value="Amidohydro_1"/>
    <property type="match status" value="1"/>
</dbReference>
<comment type="caution">
    <text evidence="4">The sequence shown here is derived from an EMBL/GenBank/DDBJ whole genome shotgun (WGS) entry which is preliminary data.</text>
</comment>
<evidence type="ECO:0000259" key="3">
    <source>
        <dbReference type="Pfam" id="PF01979"/>
    </source>
</evidence>
<dbReference type="PANTHER" id="PTHR42717:SF1">
    <property type="entry name" value="IMIDAZOLONEPROPIONASE AND RELATED AMIDOHYDROLASES"/>
    <property type="match status" value="1"/>
</dbReference>
<reference evidence="4" key="1">
    <citation type="submission" date="2019-10" db="EMBL/GenBank/DDBJ databases">
        <title>Draft genome sequence of Panacibacter sp. KCS-6.</title>
        <authorList>
            <person name="Yim K.J."/>
        </authorList>
    </citation>
    <scope>NUCLEOTIDE SEQUENCE</scope>
    <source>
        <strain evidence="4">KCS-6</strain>
    </source>
</reference>
<feature type="modified residue" description="N6-carboxylysine" evidence="2">
    <location>
        <position position="197"/>
    </location>
</feature>
<accession>A0A8J8JSY1</accession>
<dbReference type="GO" id="GO:0046872">
    <property type="term" value="F:metal ion binding"/>
    <property type="evidence" value="ECO:0007669"/>
    <property type="project" value="UniProtKB-KW"/>
</dbReference>
<dbReference type="InterPro" id="IPR011059">
    <property type="entry name" value="Metal-dep_hydrolase_composite"/>
</dbReference>
<dbReference type="AlphaFoldDB" id="A0A8J8JSY1"/>
<evidence type="ECO:0000313" key="5">
    <source>
        <dbReference type="Proteomes" id="UP000598971"/>
    </source>
</evidence>
<dbReference type="RefSeq" id="WP_171605977.1">
    <property type="nucleotide sequence ID" value="NZ_WHPF01000001.1"/>
</dbReference>
<feature type="domain" description="Amidohydrolase-related" evidence="3">
    <location>
        <begin position="298"/>
        <end position="410"/>
    </location>
</feature>
<feature type="binding site" description="via carbamate group" evidence="1">
    <location>
        <position position="197"/>
    </location>
    <ligand>
        <name>Zn(2+)</name>
        <dbReference type="ChEBI" id="CHEBI:29105"/>
        <label>2</label>
    </ligand>
</feature>
<dbReference type="GO" id="GO:0019213">
    <property type="term" value="F:deacetylase activity"/>
    <property type="evidence" value="ECO:0007669"/>
    <property type="project" value="InterPro"/>
</dbReference>
<keyword evidence="1" id="KW-0479">Metal-binding</keyword>
<dbReference type="PANTHER" id="PTHR42717">
    <property type="entry name" value="DIHYDROOROTASE-RELATED"/>
    <property type="match status" value="1"/>
</dbReference>
<feature type="binding site" evidence="1">
    <location>
        <position position="314"/>
    </location>
    <ligand>
        <name>Zn(2+)</name>
        <dbReference type="ChEBI" id="CHEBI:29105"/>
        <label>1</label>
    </ligand>
</feature>